<evidence type="ECO:0000313" key="3">
    <source>
        <dbReference type="EMBL" id="AFJ20407.1"/>
    </source>
</evidence>
<evidence type="ECO:0000256" key="1">
    <source>
        <dbReference type="ARBA" id="ARBA00022884"/>
    </source>
</evidence>
<dbReference type="GO" id="GO:0003726">
    <property type="term" value="F:double-stranded RNA adenosine deaminase activity"/>
    <property type="evidence" value="ECO:0007669"/>
    <property type="project" value="InterPro"/>
</dbReference>
<protein>
    <submittedName>
        <fullName evidence="3">Protein ORF112</fullName>
    </submittedName>
</protein>
<dbReference type="InterPro" id="IPR042371">
    <property type="entry name" value="Z_dom"/>
</dbReference>
<dbReference type="GO" id="GO:0003723">
    <property type="term" value="F:RNA binding"/>
    <property type="evidence" value="ECO:0007669"/>
    <property type="project" value="UniProtKB-KW"/>
</dbReference>
<dbReference type="RefSeq" id="YP_007003773.1">
    <property type="nucleotide sequence ID" value="NC_019491.1"/>
</dbReference>
<evidence type="ECO:0000259" key="2">
    <source>
        <dbReference type="PROSITE" id="PS50139"/>
    </source>
</evidence>
<keyword evidence="1" id="KW-0694">RNA-binding</keyword>
<gene>
    <name evidence="3" type="ORF">CyHV1_ORF112</name>
</gene>
<dbReference type="EMBL" id="JQ815363">
    <property type="protein sequence ID" value="AFJ20407.1"/>
    <property type="molecule type" value="Genomic_DNA"/>
</dbReference>
<dbReference type="GO" id="GO:0003677">
    <property type="term" value="F:DNA binding"/>
    <property type="evidence" value="ECO:0007669"/>
    <property type="project" value="InterPro"/>
</dbReference>
<dbReference type="PANTHER" id="PTHR14966:SF0">
    <property type="entry name" value="Z-DNA-BINDING PROTEIN 1"/>
    <property type="match status" value="1"/>
</dbReference>
<evidence type="ECO:0000313" key="4">
    <source>
        <dbReference type="Proteomes" id="UP000118426"/>
    </source>
</evidence>
<dbReference type="KEGG" id="vg:14011261"/>
<organism evidence="3 4">
    <name type="scientific">Cyprinid herpesvirus 1</name>
    <dbReference type="NCBI Taxonomy" id="317858"/>
    <lineage>
        <taxon>Viruses</taxon>
        <taxon>Duplodnaviria</taxon>
        <taxon>Heunggongvirae</taxon>
        <taxon>Peploviricota</taxon>
        <taxon>Herviviricetes</taxon>
        <taxon>Herpesvirales</taxon>
        <taxon>Alloherpesviridae</taxon>
        <taxon>Cyvirus</taxon>
        <taxon>Cyvirus cyprinidallo1</taxon>
    </lineage>
</organism>
<accession>K7PC93</accession>
<dbReference type="PANTHER" id="PTHR14966">
    <property type="entry name" value="Z-DNA-BINDING PROTEIN 1"/>
    <property type="match status" value="1"/>
</dbReference>
<dbReference type="SMART" id="SM00550">
    <property type="entry name" value="Zalpha"/>
    <property type="match status" value="2"/>
</dbReference>
<keyword evidence="4" id="KW-1185">Reference proteome</keyword>
<dbReference type="GO" id="GO:0060340">
    <property type="term" value="P:positive regulation of type I interferon-mediated signaling pathway"/>
    <property type="evidence" value="ECO:0007669"/>
    <property type="project" value="InterPro"/>
</dbReference>
<dbReference type="SUPFAM" id="SSF46785">
    <property type="entry name" value="Winged helix' DNA-binding domain"/>
    <property type="match status" value="2"/>
</dbReference>
<feature type="domain" description="Z-binding" evidence="2">
    <location>
        <begin position="63"/>
        <end position="125"/>
    </location>
</feature>
<dbReference type="InterPro" id="IPR036390">
    <property type="entry name" value="WH_DNA-bd_sf"/>
</dbReference>
<dbReference type="Proteomes" id="UP000118426">
    <property type="component" value="Segment"/>
</dbReference>
<sequence>MTTERAEIILRALRDNGGTGTAYQISQLTGIPKGQVNSFLYGPEARGLLHRSAETVVWSLHLSLPAADLKEKILAEMRRAAAPVKASHLAARLGYPKSTINRELYKMKSEGCVFNPQHPQWQLPA</sequence>
<reference evidence="3 4" key="1">
    <citation type="journal article" date="2013" name="J. Virol.">
        <title>Comparative genomics of carp herpesviruses.</title>
        <authorList>
            <person name="Davison A.J."/>
            <person name="Kurobe T."/>
            <person name="Gatherer D."/>
            <person name="Cunningham C."/>
            <person name="Korf I."/>
            <person name="Fukuda H."/>
            <person name="Hedrick R.P."/>
            <person name="Waltzek T.B."/>
        </authorList>
    </citation>
    <scope>NUCLEOTIDE SEQUENCE [LARGE SCALE GENOMIC DNA]</scope>
    <source>
        <strain evidence="3">NG-J1</strain>
    </source>
</reference>
<dbReference type="GeneID" id="14011261"/>
<proteinExistence type="predicted"/>
<dbReference type="Gene3D" id="1.10.10.10">
    <property type="entry name" value="Winged helix-like DNA-binding domain superfamily/Winged helix DNA-binding domain"/>
    <property type="match status" value="2"/>
</dbReference>
<dbReference type="PROSITE" id="PS50139">
    <property type="entry name" value="Z_BINDING"/>
    <property type="match status" value="2"/>
</dbReference>
<name>K7PC93_9VIRU</name>
<feature type="domain" description="Z-binding" evidence="2">
    <location>
        <begin position="1"/>
        <end position="62"/>
    </location>
</feature>
<dbReference type="InterPro" id="IPR042361">
    <property type="entry name" value="ZBP1"/>
</dbReference>
<dbReference type="InterPro" id="IPR036388">
    <property type="entry name" value="WH-like_DNA-bd_sf"/>
</dbReference>
<dbReference type="Pfam" id="PF02295">
    <property type="entry name" value="z-alpha"/>
    <property type="match status" value="1"/>
</dbReference>